<reference evidence="1" key="1">
    <citation type="submission" date="2020-04" db="EMBL/GenBank/DDBJ databases">
        <title>Deep metagenomics examines the oral microbiome during advanced dental caries in children, revealing novel taxa and co-occurrences with host molecules.</title>
        <authorList>
            <person name="Baker J.L."/>
            <person name="Morton J.T."/>
            <person name="Dinis M."/>
            <person name="Alvarez R."/>
            <person name="Tran N.C."/>
            <person name="Knight R."/>
            <person name="Edlund A."/>
        </authorList>
    </citation>
    <scope>NUCLEOTIDE SEQUENCE</scope>
    <source>
        <strain evidence="1">JCVI_39_bin.18</strain>
    </source>
</reference>
<dbReference type="AlphaFoldDB" id="A0A930L614"/>
<gene>
    <name evidence="1" type="ORF">HXO61_09535</name>
</gene>
<comment type="caution">
    <text evidence="1">The sequence shown here is derived from an EMBL/GenBank/DDBJ whole genome shotgun (WGS) entry which is preliminary data.</text>
</comment>
<proteinExistence type="predicted"/>
<dbReference type="EMBL" id="JABZXO010000037">
    <property type="protein sequence ID" value="MBF1658153.1"/>
    <property type="molecule type" value="Genomic_DNA"/>
</dbReference>
<sequence length="698" mass="81678">MAHSPESEANYKAYQQQYHADRNARARYAYEALEKDNRITVKGKDLSAELMHTRAPGVTGETPWEKDLSIHPLKWRRQGMPKDLPRSVHNAFGDEAPGRLFIDPRMLFDCSLFDNMTDEEIEYFNDEKHWVVPGPEERDHITLNDELEGEPGVYGYLVHVNRGRKELNNPPAGRPRYKRKDGKILTWNDPRLDAPYWQECGDSMFTYLNEQEAREAFENQKLHLYDLNQEVRLYRLTKPINLGDARAWLNSDHPLREKEHGAITLDAFGTGQYENPGALRLPQQPAPDEDERDRIAEEAYWNSLTPEEQQQILHDQDYYEKLEEERWQINQKRCDALERFFERFNIDEYINQHLQAALEEAAEDPDDVSAVHYAKKLSEEVPVMPLEEKLLFIKEDMYPTSPSACEEELRKLNIVTPYETLTHLVDVMPLDQETIEHAVMVHKMKLKRGTETKNLGFRRKGGQYHLNEEQEQYVRAGLVDRFTSQGERASAELLMYVYHNEWYRCLEVDQYEEINGFSWETINMDDYLAGHLLTYGEGLPYGAFAPKHDRIEFLADLLQRGEIDVPTFWKRVEASSYVRGLKQFGPDGEESFIITKKNWRQFVKCWDEGRPEGYVQNPAEDLSSFPESLGGGSFETYEDRLCNWRTKDWETWIDSLPDDWWVVNSDAVAVASYQVEDPTLVPEMVDYYVKNGPQVYSY</sequence>
<accession>A0A930L614</accession>
<dbReference type="Proteomes" id="UP000770330">
    <property type="component" value="Unassembled WGS sequence"/>
</dbReference>
<protein>
    <submittedName>
        <fullName evidence="1">Uncharacterized protein</fullName>
    </submittedName>
</protein>
<organism evidence="1 2">
    <name type="scientific">Rothia mucilaginosa</name>
    <dbReference type="NCBI Taxonomy" id="43675"/>
    <lineage>
        <taxon>Bacteria</taxon>
        <taxon>Bacillati</taxon>
        <taxon>Actinomycetota</taxon>
        <taxon>Actinomycetes</taxon>
        <taxon>Micrococcales</taxon>
        <taxon>Micrococcaceae</taxon>
        <taxon>Rothia</taxon>
    </lineage>
</organism>
<evidence type="ECO:0000313" key="2">
    <source>
        <dbReference type="Proteomes" id="UP000770330"/>
    </source>
</evidence>
<dbReference type="RefSeq" id="WP_303945865.1">
    <property type="nucleotide sequence ID" value="NZ_JABZXO010000037.1"/>
</dbReference>
<name>A0A930L614_9MICC</name>
<evidence type="ECO:0000313" key="1">
    <source>
        <dbReference type="EMBL" id="MBF1658153.1"/>
    </source>
</evidence>